<comment type="caution">
    <text evidence="1">The sequence shown here is derived from an EMBL/GenBank/DDBJ whole genome shotgun (WGS) entry which is preliminary data.</text>
</comment>
<dbReference type="RefSeq" id="WP_194116867.1">
    <property type="nucleotide sequence ID" value="NZ_JADFUA010000009.1"/>
</dbReference>
<evidence type="ECO:0000313" key="2">
    <source>
        <dbReference type="Proteomes" id="UP000604481"/>
    </source>
</evidence>
<dbReference type="Proteomes" id="UP000604481">
    <property type="component" value="Unassembled WGS sequence"/>
</dbReference>
<proteinExistence type="predicted"/>
<protein>
    <submittedName>
        <fullName evidence="1">Polysaccharide deacetylase family protein</fullName>
    </submittedName>
</protein>
<evidence type="ECO:0000313" key="1">
    <source>
        <dbReference type="EMBL" id="MBE9610338.1"/>
    </source>
</evidence>
<dbReference type="GO" id="GO:0005975">
    <property type="term" value="P:carbohydrate metabolic process"/>
    <property type="evidence" value="ECO:0007669"/>
    <property type="project" value="InterPro"/>
</dbReference>
<gene>
    <name evidence="1" type="ORF">INR99_13385</name>
</gene>
<dbReference type="AlphaFoldDB" id="A0A8J7FJH0"/>
<dbReference type="InterPro" id="IPR011330">
    <property type="entry name" value="Glyco_hydro/deAcase_b/a-brl"/>
</dbReference>
<keyword evidence="2" id="KW-1185">Reference proteome</keyword>
<reference evidence="1 2" key="1">
    <citation type="submission" date="2020-10" db="EMBL/GenBank/DDBJ databases">
        <title>The genome sequence of Chitinilyticum litopenaei 4Y14.</title>
        <authorList>
            <person name="Liu Y."/>
        </authorList>
    </citation>
    <scope>NUCLEOTIDE SEQUENCE [LARGE SCALE GENOMIC DNA]</scope>
    <source>
        <strain evidence="1 2">4Y14</strain>
    </source>
</reference>
<dbReference type="SUPFAM" id="SSF88713">
    <property type="entry name" value="Glycoside hydrolase/deacetylase"/>
    <property type="match status" value="1"/>
</dbReference>
<sequence>MAVIALRIDVTRIAGAEKALPLLLPLLAEQGGTATVFFSMGADRSGKSWLETWRLRKQLGWSALAYGRLRPAPILARRCAALIRQVGDHGHECGVMPASRHDWLALLEQRFVAESAFEAELLAGIAAYRELFDRLPLYFSAPDQRMSRSAYRLLQRHGFAAVSAMDGEMPFLPVADGEPVQCLALPVNLPALTTLLHSPQEQEALLRRSAGWVDGDYSLFALDSVDLLAEGALDLFRQLLAAWIAQGHQVRGVSALLETWPQNDVPFHAIEWGGRGRPDREGLRFP</sequence>
<dbReference type="EMBL" id="JADFUA010000009">
    <property type="protein sequence ID" value="MBE9610338.1"/>
    <property type="molecule type" value="Genomic_DNA"/>
</dbReference>
<dbReference type="Gene3D" id="3.20.20.370">
    <property type="entry name" value="Glycoside hydrolase/deacetylase"/>
    <property type="match status" value="1"/>
</dbReference>
<organism evidence="1 2">
    <name type="scientific">Chitinilyticum piscinae</name>
    <dbReference type="NCBI Taxonomy" id="2866724"/>
    <lineage>
        <taxon>Bacteria</taxon>
        <taxon>Pseudomonadati</taxon>
        <taxon>Pseudomonadota</taxon>
        <taxon>Betaproteobacteria</taxon>
        <taxon>Neisseriales</taxon>
        <taxon>Chitinibacteraceae</taxon>
        <taxon>Chitinilyticum</taxon>
    </lineage>
</organism>
<name>A0A8J7FJH0_9NEIS</name>
<accession>A0A8J7FJH0</accession>